<name>A0A059CB77_EUCGR</name>
<dbReference type="AlphaFoldDB" id="A0A059CB77"/>
<gene>
    <name evidence="1" type="ORF">EUGRSUZ_E04370</name>
</gene>
<sequence>MSIACEVEFQPSSKQSSSYYVKEMIRLTYAQLAVIEDFSTLTPKRFLFARFEHIKLKNISRGSQFRRKFSHTTKAVFNR</sequence>
<protein>
    <submittedName>
        <fullName evidence="1">Uncharacterized protein</fullName>
    </submittedName>
</protein>
<dbReference type="InParanoid" id="A0A059CB77"/>
<dbReference type="Gramene" id="KCW75627">
    <property type="protein sequence ID" value="KCW75627"/>
    <property type="gene ID" value="EUGRSUZ_E04370"/>
</dbReference>
<proteinExistence type="predicted"/>
<evidence type="ECO:0000313" key="1">
    <source>
        <dbReference type="EMBL" id="KCW75627.1"/>
    </source>
</evidence>
<accession>A0A059CB77</accession>
<reference evidence="1" key="1">
    <citation type="submission" date="2013-07" db="EMBL/GenBank/DDBJ databases">
        <title>The genome of Eucalyptus grandis.</title>
        <authorList>
            <person name="Schmutz J."/>
            <person name="Hayes R."/>
            <person name="Myburg A."/>
            <person name="Tuskan G."/>
            <person name="Grattapaglia D."/>
            <person name="Rokhsar D.S."/>
        </authorList>
    </citation>
    <scope>NUCLEOTIDE SEQUENCE</scope>
    <source>
        <tissue evidence="1">Leaf extractions</tissue>
    </source>
</reference>
<dbReference type="EMBL" id="KK198757">
    <property type="protein sequence ID" value="KCW75627.1"/>
    <property type="molecule type" value="Genomic_DNA"/>
</dbReference>
<organism evidence="1">
    <name type="scientific">Eucalyptus grandis</name>
    <name type="common">Flooded gum</name>
    <dbReference type="NCBI Taxonomy" id="71139"/>
    <lineage>
        <taxon>Eukaryota</taxon>
        <taxon>Viridiplantae</taxon>
        <taxon>Streptophyta</taxon>
        <taxon>Embryophyta</taxon>
        <taxon>Tracheophyta</taxon>
        <taxon>Spermatophyta</taxon>
        <taxon>Magnoliopsida</taxon>
        <taxon>eudicotyledons</taxon>
        <taxon>Gunneridae</taxon>
        <taxon>Pentapetalae</taxon>
        <taxon>rosids</taxon>
        <taxon>malvids</taxon>
        <taxon>Myrtales</taxon>
        <taxon>Myrtaceae</taxon>
        <taxon>Myrtoideae</taxon>
        <taxon>Eucalypteae</taxon>
        <taxon>Eucalyptus</taxon>
    </lineage>
</organism>